<evidence type="ECO:0000313" key="2">
    <source>
        <dbReference type="Proteomes" id="UP000001950"/>
    </source>
</evidence>
<dbReference type="AlphaFoldDB" id="Q4UBK9"/>
<evidence type="ECO:0000313" key="1">
    <source>
        <dbReference type="EMBL" id="CAI75792.1"/>
    </source>
</evidence>
<dbReference type="KEGG" id="tan:TA17605"/>
<dbReference type="OrthoDB" id="10566893at2759"/>
<protein>
    <submittedName>
        <fullName evidence="1">SfiI-subtelomeric related protein family member, putative</fullName>
    </submittedName>
</protein>
<dbReference type="Proteomes" id="UP000001950">
    <property type="component" value="Chromosome 3"/>
</dbReference>
<dbReference type="InterPro" id="IPR007480">
    <property type="entry name" value="DUF529"/>
</dbReference>
<sequence length="174" mass="20020">MLMLISLPISSTTDHNGVITYTPKPGNVFSKLVDGATDIWESKPGLYGTLVRTMTSNGVRYLAVLLDNNMFKLFKLDDDNWKDITTKRYDVSNLKFLGESDTELTKKDYAVTLTDDMYEYKFNDGVNCRKITYNDMPVWKHTDDPNFSEIRSLSLDLPRNKFLVMKNLTNYSTN</sequence>
<gene>
    <name evidence="1" type="ORF">TA17605</name>
</gene>
<dbReference type="Pfam" id="PF04385">
    <property type="entry name" value="FAINT"/>
    <property type="match status" value="2"/>
</dbReference>
<dbReference type="EMBL" id="CR940352">
    <property type="protein sequence ID" value="CAI75792.1"/>
    <property type="molecule type" value="Genomic_DNA"/>
</dbReference>
<dbReference type="RefSeq" id="XP_955268.1">
    <property type="nucleotide sequence ID" value="XM_950175.1"/>
</dbReference>
<organism evidence="1 2">
    <name type="scientific">Theileria annulata</name>
    <dbReference type="NCBI Taxonomy" id="5874"/>
    <lineage>
        <taxon>Eukaryota</taxon>
        <taxon>Sar</taxon>
        <taxon>Alveolata</taxon>
        <taxon>Apicomplexa</taxon>
        <taxon>Aconoidasida</taxon>
        <taxon>Piroplasmida</taxon>
        <taxon>Theileriidae</taxon>
        <taxon>Theileria</taxon>
    </lineage>
</organism>
<dbReference type="STRING" id="5874.Q4UBK9"/>
<reference evidence="1 2" key="1">
    <citation type="journal article" date="2005" name="Science">
        <title>Genome of the host-cell transforming parasite Theileria annulata compared with T. parva.</title>
        <authorList>
            <person name="Pain A."/>
            <person name="Renauld H."/>
            <person name="Berriman M."/>
            <person name="Murphy L."/>
            <person name="Yeats C.A."/>
            <person name="Weir W."/>
            <person name="Kerhornou A."/>
            <person name="Aslett M."/>
            <person name="Bishop R."/>
            <person name="Bouchier C."/>
            <person name="Cochet M."/>
            <person name="Coulson R.M.R."/>
            <person name="Cronin A."/>
            <person name="de Villiers E.P."/>
            <person name="Fraser A."/>
            <person name="Fosker N."/>
            <person name="Gardner M."/>
            <person name="Goble A."/>
            <person name="Griffiths-Jones S."/>
            <person name="Harris D.E."/>
            <person name="Katzer F."/>
            <person name="Larke N."/>
            <person name="Lord A."/>
            <person name="Maser P."/>
            <person name="McKellar S."/>
            <person name="Mooney P."/>
            <person name="Morton F."/>
            <person name="Nene V."/>
            <person name="O'Neil S."/>
            <person name="Price C."/>
            <person name="Quail M.A."/>
            <person name="Rabbinowitsch E."/>
            <person name="Rawlings N.D."/>
            <person name="Rutter S."/>
            <person name="Saunders D."/>
            <person name="Seeger K."/>
            <person name="Shah T."/>
            <person name="Squares R."/>
            <person name="Squares S."/>
            <person name="Tivey A."/>
            <person name="Walker A.R."/>
            <person name="Woodward J."/>
            <person name="Dobbelaere D.A.E."/>
            <person name="Langsley G."/>
            <person name="Rajandream M.A."/>
            <person name="McKeever D."/>
            <person name="Shiels B."/>
            <person name="Tait A."/>
            <person name="Barrell B.G."/>
            <person name="Hall N."/>
        </authorList>
    </citation>
    <scope>NUCLEOTIDE SEQUENCE [LARGE SCALE GENOMIC DNA]</scope>
    <source>
        <strain evidence="2">Ankara</strain>
    </source>
</reference>
<dbReference type="InParanoid" id="Q4UBK9"/>
<dbReference type="GeneID" id="3864593"/>
<accession>Q4UBK9</accession>
<dbReference type="VEuPathDB" id="PiroplasmaDB:TA17605"/>
<keyword evidence="2" id="KW-1185">Reference proteome</keyword>
<proteinExistence type="predicted"/>
<name>Q4UBK9_THEAN</name>